<evidence type="ECO:0000313" key="2">
    <source>
        <dbReference type="Proteomes" id="UP000272528"/>
    </source>
</evidence>
<dbReference type="RefSeq" id="WP_126019694.1">
    <property type="nucleotide sequence ID" value="NZ_CP034437.1"/>
</dbReference>
<evidence type="ECO:0000313" key="1">
    <source>
        <dbReference type="EMBL" id="AZN43289.1"/>
    </source>
</evidence>
<name>A0A3Q8X990_9BACL</name>
<protein>
    <submittedName>
        <fullName evidence="1">HEAT repeat domain-containing protein</fullName>
    </submittedName>
</protein>
<dbReference type="Proteomes" id="UP000272528">
    <property type="component" value="Chromosome"/>
</dbReference>
<reference evidence="2" key="1">
    <citation type="submission" date="2018-12" db="EMBL/GenBank/DDBJ databases">
        <title>Genome sequence of Peanibacillus sp.</title>
        <authorList>
            <person name="Subramani G."/>
            <person name="Srinivasan S."/>
            <person name="Kim M.K."/>
        </authorList>
    </citation>
    <scope>NUCLEOTIDE SEQUENCE [LARGE SCALE GENOMIC DNA]</scope>
    <source>
        <strain evidence="2">18JY67-1</strain>
    </source>
</reference>
<organism evidence="1 2">
    <name type="scientific">Paenibacillus albus</name>
    <dbReference type="NCBI Taxonomy" id="2495582"/>
    <lineage>
        <taxon>Bacteria</taxon>
        <taxon>Bacillati</taxon>
        <taxon>Bacillota</taxon>
        <taxon>Bacilli</taxon>
        <taxon>Bacillales</taxon>
        <taxon>Paenibacillaceae</taxon>
        <taxon>Paenibacillus</taxon>
    </lineage>
</organism>
<dbReference type="InterPro" id="IPR011989">
    <property type="entry name" value="ARM-like"/>
</dbReference>
<dbReference type="AlphaFoldDB" id="A0A3Q8X990"/>
<dbReference type="SUPFAM" id="SSF48371">
    <property type="entry name" value="ARM repeat"/>
    <property type="match status" value="1"/>
</dbReference>
<proteinExistence type="predicted"/>
<keyword evidence="2" id="KW-1185">Reference proteome</keyword>
<sequence>MYTSHAVLSLAMFTLTLLILSSLVLAYITIVKARDMRLTRYMSSFAQKNSTLMYVYLTEGEISRAIVPHNRRTFTAVEKLLSDYLLIAHSDEIQLRAKQFAEAHFTSTYREMLQGRKWSMRMNALYHASVFGMENLQDDITRLMNSPKCTSQEHYQICKLLIHSRRSSFIQSLIRLPGDLTAFNYRQLLSMLTNEQFDEALAQFHELPVPIQHSLVEMIGILNKYEQLDFLEQQLFRLADSTSSDQSSELRIKLLKSIAQLGFTERAEQYSRFATSSSWEERAMAAKLFGALRRPELVEPLTELIKDRSWWVRTQAAGALLNMKEGKQLLMHIAEHDYDRFARDIAKETLGLHPG</sequence>
<dbReference type="Gene3D" id="1.25.10.10">
    <property type="entry name" value="Leucine-rich Repeat Variant"/>
    <property type="match status" value="1"/>
</dbReference>
<dbReference type="KEGG" id="palb:EJC50_29075"/>
<accession>A0A3Q8X990</accession>
<dbReference type="EMBL" id="CP034437">
    <property type="protein sequence ID" value="AZN43289.1"/>
    <property type="molecule type" value="Genomic_DNA"/>
</dbReference>
<dbReference type="OrthoDB" id="2112914at2"/>
<dbReference type="Pfam" id="PF13646">
    <property type="entry name" value="HEAT_2"/>
    <property type="match status" value="1"/>
</dbReference>
<dbReference type="InterPro" id="IPR016024">
    <property type="entry name" value="ARM-type_fold"/>
</dbReference>
<gene>
    <name evidence="1" type="ORF">EJC50_29075</name>
</gene>